<name>A0ABU2Y7U9_9FLAO</name>
<sequence>MNRSFLLLFFIFNGFLKVNAQEVRVIDNKGTINTIRNNQVYSSATAPITPLEGDIWFNTGNSTSQVYTGTVWVELEDIDNVTSNNTAPSFPVSGDIWFNTSVVPTSVNVWDGTSWLALGNNFWSRDGNAGSNPATEFLGTTDTQDFVLRSNNIEKLRLFGTKGQVLINQAPTFNDHPLVIRANGNDILAFQDASGNPLWHWNIIGNGLNFVESNIADYRLFLEQGGNVGINTGNPDAMLDVDPTSNNEVPLRLRPNATTPTGTNSGEFHVGADGLLYTYDATRTKWLSVDRNMVGWGRNSNNTSNQYLRQFNGALSSQNGWRMIRDGTITAITVQGNANQNYTIHIRKNDDTTNIASLVVTNSSQGAHDVSIDVDFNEGDYLQCYLVGTSIDYPQVLVEIAWRQ</sequence>
<protein>
    <recommendedName>
        <fullName evidence="3">Bulb-type lectin domain-containing protein</fullName>
    </recommendedName>
</protein>
<comment type="caution">
    <text evidence="1">The sequence shown here is derived from an EMBL/GenBank/DDBJ whole genome shotgun (WGS) entry which is preliminary data.</text>
</comment>
<dbReference type="EMBL" id="JAVRHV010000009">
    <property type="protein sequence ID" value="MDT0554272.1"/>
    <property type="molecule type" value="Genomic_DNA"/>
</dbReference>
<dbReference type="Proteomes" id="UP001252186">
    <property type="component" value="Unassembled WGS sequence"/>
</dbReference>
<gene>
    <name evidence="1" type="ORF">RM519_13505</name>
</gene>
<reference evidence="1 2" key="1">
    <citation type="submission" date="2023-09" db="EMBL/GenBank/DDBJ databases">
        <authorList>
            <person name="Rey-Velasco X."/>
        </authorList>
    </citation>
    <scope>NUCLEOTIDE SEQUENCE [LARGE SCALE GENOMIC DNA]</scope>
    <source>
        <strain evidence="1 2">P050</strain>
    </source>
</reference>
<proteinExistence type="predicted"/>
<evidence type="ECO:0008006" key="3">
    <source>
        <dbReference type="Google" id="ProtNLM"/>
    </source>
</evidence>
<evidence type="ECO:0000313" key="2">
    <source>
        <dbReference type="Proteomes" id="UP001252186"/>
    </source>
</evidence>
<organism evidence="1 2">
    <name type="scientific">Urechidicola vernalis</name>
    <dbReference type="NCBI Taxonomy" id="3075600"/>
    <lineage>
        <taxon>Bacteria</taxon>
        <taxon>Pseudomonadati</taxon>
        <taxon>Bacteroidota</taxon>
        <taxon>Flavobacteriia</taxon>
        <taxon>Flavobacteriales</taxon>
        <taxon>Flavobacteriaceae</taxon>
        <taxon>Urechidicola</taxon>
    </lineage>
</organism>
<evidence type="ECO:0000313" key="1">
    <source>
        <dbReference type="EMBL" id="MDT0554272.1"/>
    </source>
</evidence>
<accession>A0ABU2Y7U9</accession>
<keyword evidence="2" id="KW-1185">Reference proteome</keyword>
<dbReference type="RefSeq" id="WP_311594358.1">
    <property type="nucleotide sequence ID" value="NZ_JAVRHV010000009.1"/>
</dbReference>